<comment type="similarity">
    <text evidence="2">Belongs to the zinc-containing alcohol dehydrogenase family.</text>
</comment>
<comment type="caution">
    <text evidence="8">The sequence shown here is derived from an EMBL/GenBank/DDBJ whole genome shotgun (WGS) entry which is preliminary data.</text>
</comment>
<reference evidence="9" key="1">
    <citation type="journal article" date="2019" name="Int. J. Syst. Evol. Microbiol.">
        <title>The Global Catalogue of Microorganisms (GCM) 10K type strain sequencing project: providing services to taxonomists for standard genome sequencing and annotation.</title>
        <authorList>
            <consortium name="The Broad Institute Genomics Platform"/>
            <consortium name="The Broad Institute Genome Sequencing Center for Infectious Disease"/>
            <person name="Wu L."/>
            <person name="Ma J."/>
        </authorList>
    </citation>
    <scope>NUCLEOTIDE SEQUENCE [LARGE SCALE GENOMIC DNA]</scope>
    <source>
        <strain evidence="9">CCUG 62953</strain>
    </source>
</reference>
<dbReference type="EMBL" id="JBHTMU010000018">
    <property type="protein sequence ID" value="MFD1343050.1"/>
    <property type="molecule type" value="Genomic_DNA"/>
</dbReference>
<gene>
    <name evidence="8" type="ORF">ACFQ4E_11520</name>
</gene>
<proteinExistence type="inferred from homology"/>
<protein>
    <recommendedName>
        <fullName evidence="3">alcohol dehydrogenase</fullName>
        <ecNumber evidence="3">1.1.1.1</ecNumber>
    </recommendedName>
</protein>
<evidence type="ECO:0000256" key="1">
    <source>
        <dbReference type="ARBA" id="ARBA00001947"/>
    </source>
</evidence>
<dbReference type="Gene3D" id="3.40.50.720">
    <property type="entry name" value="NAD(P)-binding Rossmann-like Domain"/>
    <property type="match status" value="1"/>
</dbReference>
<evidence type="ECO:0000256" key="4">
    <source>
        <dbReference type="ARBA" id="ARBA00022723"/>
    </source>
</evidence>
<keyword evidence="9" id="KW-1185">Reference proteome</keyword>
<evidence type="ECO:0000256" key="5">
    <source>
        <dbReference type="ARBA" id="ARBA00022833"/>
    </source>
</evidence>
<name>A0ABW3ZJ16_9RHOB</name>
<dbReference type="PANTHER" id="PTHR42940">
    <property type="entry name" value="ALCOHOL DEHYDROGENASE 1-RELATED"/>
    <property type="match status" value="1"/>
</dbReference>
<comment type="cofactor">
    <cofactor evidence="1">
        <name>Zn(2+)</name>
        <dbReference type="ChEBI" id="CHEBI:29105"/>
    </cofactor>
</comment>
<dbReference type="InterPro" id="IPR011032">
    <property type="entry name" value="GroES-like_sf"/>
</dbReference>
<dbReference type="SUPFAM" id="SSF50129">
    <property type="entry name" value="GroES-like"/>
    <property type="match status" value="1"/>
</dbReference>
<dbReference type="SMART" id="SM00829">
    <property type="entry name" value="PKS_ER"/>
    <property type="match status" value="1"/>
</dbReference>
<evidence type="ECO:0000256" key="2">
    <source>
        <dbReference type="ARBA" id="ARBA00008072"/>
    </source>
</evidence>
<evidence type="ECO:0000256" key="6">
    <source>
        <dbReference type="ARBA" id="ARBA00023002"/>
    </source>
</evidence>
<dbReference type="Proteomes" id="UP001597135">
    <property type="component" value="Unassembled WGS sequence"/>
</dbReference>
<dbReference type="Gene3D" id="3.90.180.10">
    <property type="entry name" value="Medium-chain alcohol dehydrogenases, catalytic domain"/>
    <property type="match status" value="1"/>
</dbReference>
<dbReference type="InterPro" id="IPR013149">
    <property type="entry name" value="ADH-like_C"/>
</dbReference>
<evidence type="ECO:0000256" key="3">
    <source>
        <dbReference type="ARBA" id="ARBA00013190"/>
    </source>
</evidence>
<dbReference type="SUPFAM" id="SSF51735">
    <property type="entry name" value="NAD(P)-binding Rossmann-fold domains"/>
    <property type="match status" value="1"/>
</dbReference>
<dbReference type="InterPro" id="IPR020843">
    <property type="entry name" value="ER"/>
</dbReference>
<dbReference type="EC" id="1.1.1.1" evidence="3"/>
<organism evidence="8 9">
    <name type="scientific">Litorisediminicola beolgyonensis</name>
    <dbReference type="NCBI Taxonomy" id="1173614"/>
    <lineage>
        <taxon>Bacteria</taxon>
        <taxon>Pseudomonadati</taxon>
        <taxon>Pseudomonadota</taxon>
        <taxon>Alphaproteobacteria</taxon>
        <taxon>Rhodobacterales</taxon>
        <taxon>Paracoccaceae</taxon>
        <taxon>Litorisediminicola</taxon>
    </lineage>
</organism>
<keyword evidence="4" id="KW-0479">Metal-binding</keyword>
<dbReference type="RefSeq" id="WP_386803643.1">
    <property type="nucleotide sequence ID" value="NZ_JBHTMU010000018.1"/>
</dbReference>
<keyword evidence="5" id="KW-0862">Zinc</keyword>
<evidence type="ECO:0000313" key="8">
    <source>
        <dbReference type="EMBL" id="MFD1343050.1"/>
    </source>
</evidence>
<accession>A0ABW3ZJ16</accession>
<evidence type="ECO:0000313" key="9">
    <source>
        <dbReference type="Proteomes" id="UP001597135"/>
    </source>
</evidence>
<dbReference type="InterPro" id="IPR036291">
    <property type="entry name" value="NAD(P)-bd_dom_sf"/>
</dbReference>
<dbReference type="PANTHER" id="PTHR42940:SF8">
    <property type="entry name" value="VACUOLAR PROTEIN SORTING-ASSOCIATED PROTEIN 11"/>
    <property type="match status" value="1"/>
</dbReference>
<dbReference type="Pfam" id="PF00107">
    <property type="entry name" value="ADH_zinc_N"/>
    <property type="match status" value="1"/>
</dbReference>
<dbReference type="Pfam" id="PF08240">
    <property type="entry name" value="ADH_N"/>
    <property type="match status" value="1"/>
</dbReference>
<sequence length="344" mass="35933">MKAAFCDRPGAALDIREVPVPSPSAGQYLVRVEACGICHSDLHLQLGEEPLPDDVFPLCLGHEGVGRIVAGGGPLPIGTRVALPWLYSADPASDPTLRGKENYCPHQKARGIDAPGAFAEYALLETEFAVEIPDAIATDAAGPLLCAGLTAWSALGRCDIQPGQRLLIVGAGGLGQYAISIGLARGLAVAVVDPDPRKRREALRQGAGIAIGPDDPAAIRAWGGADVVVNFAPTATVWELITGVVNPLSQIVLVALVQEPVPLSAMWLINGGHRVMGSSVGTRADLRDYLHFAAEHPPSVAIDVLPFAQVNQGLERLAAGDVTGRLVLRFEVSVEPSSGGLSEE</sequence>
<keyword evidence="6" id="KW-0560">Oxidoreductase</keyword>
<dbReference type="InterPro" id="IPR013154">
    <property type="entry name" value="ADH-like_N"/>
</dbReference>
<feature type="domain" description="Enoyl reductase (ER)" evidence="7">
    <location>
        <begin position="10"/>
        <end position="328"/>
    </location>
</feature>
<evidence type="ECO:0000259" key="7">
    <source>
        <dbReference type="SMART" id="SM00829"/>
    </source>
</evidence>